<dbReference type="PROSITE" id="PS50006">
    <property type="entry name" value="FHA_DOMAIN"/>
    <property type="match status" value="2"/>
</dbReference>
<feature type="region of interest" description="Disordered" evidence="3">
    <location>
        <begin position="577"/>
        <end position="599"/>
    </location>
</feature>
<accession>A0A914ZBJ4</accession>
<dbReference type="SUPFAM" id="SSF49879">
    <property type="entry name" value="SMAD/FHA domain"/>
    <property type="match status" value="2"/>
</dbReference>
<name>A0A914ZBJ4_9BILA</name>
<feature type="compositionally biased region" description="Polar residues" evidence="3">
    <location>
        <begin position="681"/>
        <end position="692"/>
    </location>
</feature>
<evidence type="ECO:0000256" key="1">
    <source>
        <dbReference type="PROSITE-ProRule" id="PRU00266"/>
    </source>
</evidence>
<protein>
    <submittedName>
        <fullName evidence="7">FHA domain-containing protein</fullName>
    </submittedName>
</protein>
<evidence type="ECO:0000313" key="7">
    <source>
        <dbReference type="WBParaSite" id="PSU_v2.g9683.t1"/>
    </source>
</evidence>
<evidence type="ECO:0000259" key="5">
    <source>
        <dbReference type="PROSITE" id="PS50137"/>
    </source>
</evidence>
<feature type="compositionally biased region" description="Basic and acidic residues" evidence="3">
    <location>
        <begin position="440"/>
        <end position="449"/>
    </location>
</feature>
<proteinExistence type="predicted"/>
<feature type="region of interest" description="Disordered" evidence="3">
    <location>
        <begin position="437"/>
        <end position="465"/>
    </location>
</feature>
<evidence type="ECO:0000313" key="6">
    <source>
        <dbReference type="Proteomes" id="UP000887577"/>
    </source>
</evidence>
<feature type="domain" description="FHA" evidence="4">
    <location>
        <begin position="75"/>
        <end position="128"/>
    </location>
</feature>
<evidence type="ECO:0000256" key="3">
    <source>
        <dbReference type="SAM" id="MobiDB-lite"/>
    </source>
</evidence>
<evidence type="ECO:0000256" key="2">
    <source>
        <dbReference type="SAM" id="Coils"/>
    </source>
</evidence>
<feature type="domain" description="FHA" evidence="4">
    <location>
        <begin position="213"/>
        <end position="269"/>
    </location>
</feature>
<reference evidence="7" key="1">
    <citation type="submission" date="2022-11" db="UniProtKB">
        <authorList>
            <consortium name="WormBaseParasite"/>
        </authorList>
    </citation>
    <scope>IDENTIFICATION</scope>
</reference>
<organism evidence="6 7">
    <name type="scientific">Panagrolaimus superbus</name>
    <dbReference type="NCBI Taxonomy" id="310955"/>
    <lineage>
        <taxon>Eukaryota</taxon>
        <taxon>Metazoa</taxon>
        <taxon>Ecdysozoa</taxon>
        <taxon>Nematoda</taxon>
        <taxon>Chromadorea</taxon>
        <taxon>Rhabditida</taxon>
        <taxon>Tylenchina</taxon>
        <taxon>Panagrolaimomorpha</taxon>
        <taxon>Panagrolaimoidea</taxon>
        <taxon>Panagrolaimidae</taxon>
        <taxon>Panagrolaimus</taxon>
    </lineage>
</organism>
<dbReference type="InterPro" id="IPR050923">
    <property type="entry name" value="Cell_Proc_Reg/RNA_Proc"/>
</dbReference>
<keyword evidence="2" id="KW-0175">Coiled coil</keyword>
<evidence type="ECO:0000259" key="4">
    <source>
        <dbReference type="PROSITE" id="PS50006"/>
    </source>
</evidence>
<dbReference type="PANTHER" id="PTHR23308">
    <property type="entry name" value="NUCLEAR INHIBITOR OF PROTEIN PHOSPHATASE-1"/>
    <property type="match status" value="1"/>
</dbReference>
<sequence length="699" mass="78735">MATDISLANLPGPIPEEKPSKVQFIAEKPSSVSFYSPPDFALRPPKTVEYRIKFIDGATDSRGWNIERRHAQSFVTIGREPPVDLDFQHESISRKHCILLYGNGSSGPGFYVYDLGSSHGTFIDDEKIESKEYVYLEEGSKVRIGHAKKYEFVMTSTINEVDQNVEIQKVNYIPPIWRLPVPEELNYQLEIINNGSIERYIVLKNVLKDNSYATIGKPNNPASVTIIDKHPSVSRLHAVLQFGLLGKKYGWFLYDNQSSHGTKLNKAKLPPRYFAKLPIGSTFTLGTSKQLYYLTGVSYEDEEEHAKKAFGKLVTSNTATTTEESKSISSSEAKAFNNDPVGWLTGYFETEGLSLEYSYSPGGGQNAICSIDLREVLETSEDTVVKGEGRGRDEAKVNAALLACQKIDALSNEYQKSDFRTKRKEYEENDFYSSDEDEFFDRTGGIDERRKKRQQRYNEQNTSNKALTHEELVKQLKEAETTLENVKKFQEQISEEARTTKSLSAKFMLSSSRQKLLVAQTEVRRLAALVEATKAANIDEAFERSMKASTVSKASNISDKIEQKDNNTVLPNATVEESINDISSDNKSKQTPSSTTSEVITVTNSVQKEKASKELEKKKRSAFGLIHRKDLQELKNETLSAKKRKVMKFDDDDFEDKKDDRDLKAEIEAAPEDNAVWIPPQGQSGDGRTSLNDKFAGRY</sequence>
<feature type="domain" description="DRBM" evidence="5">
    <location>
        <begin position="339"/>
        <end position="409"/>
    </location>
</feature>
<keyword evidence="6" id="KW-1185">Reference proteome</keyword>
<dbReference type="PROSITE" id="PS50137">
    <property type="entry name" value="DS_RBD"/>
    <property type="match status" value="1"/>
</dbReference>
<dbReference type="InterPro" id="IPR008984">
    <property type="entry name" value="SMAD_FHA_dom_sf"/>
</dbReference>
<dbReference type="GO" id="GO:0003723">
    <property type="term" value="F:RNA binding"/>
    <property type="evidence" value="ECO:0007669"/>
    <property type="project" value="UniProtKB-UniRule"/>
</dbReference>
<dbReference type="InterPro" id="IPR014720">
    <property type="entry name" value="dsRBD_dom"/>
</dbReference>
<feature type="region of interest" description="Disordered" evidence="3">
    <location>
        <begin position="667"/>
        <end position="699"/>
    </location>
</feature>
<keyword evidence="1" id="KW-0694">RNA-binding</keyword>
<dbReference type="Pfam" id="PF00498">
    <property type="entry name" value="FHA"/>
    <property type="match status" value="2"/>
</dbReference>
<dbReference type="Gene3D" id="2.60.200.20">
    <property type="match status" value="2"/>
</dbReference>
<dbReference type="InterPro" id="IPR000253">
    <property type="entry name" value="FHA_dom"/>
</dbReference>
<dbReference type="WBParaSite" id="PSU_v2.g9683.t1">
    <property type="protein sequence ID" value="PSU_v2.g9683.t1"/>
    <property type="gene ID" value="PSU_v2.g9683"/>
</dbReference>
<dbReference type="AlphaFoldDB" id="A0A914ZBJ4"/>
<dbReference type="SMART" id="SM00240">
    <property type="entry name" value="FHA"/>
    <property type="match status" value="2"/>
</dbReference>
<feature type="coiled-coil region" evidence="2">
    <location>
        <begin position="469"/>
        <end position="496"/>
    </location>
</feature>
<dbReference type="Proteomes" id="UP000887577">
    <property type="component" value="Unplaced"/>
</dbReference>